<proteinExistence type="predicted"/>
<comment type="caution">
    <text evidence="2">The sequence shown here is derived from an EMBL/GenBank/DDBJ whole genome shotgun (WGS) entry which is preliminary data.</text>
</comment>
<accession>A0ABD0MRZ4</accession>
<feature type="compositionally biased region" description="Low complexity" evidence="1">
    <location>
        <begin position="142"/>
        <end position="154"/>
    </location>
</feature>
<feature type="region of interest" description="Disordered" evidence="1">
    <location>
        <begin position="632"/>
        <end position="657"/>
    </location>
</feature>
<organism evidence="2 3">
    <name type="scientific">Cirrhinus mrigala</name>
    <name type="common">Mrigala</name>
    <dbReference type="NCBI Taxonomy" id="683832"/>
    <lineage>
        <taxon>Eukaryota</taxon>
        <taxon>Metazoa</taxon>
        <taxon>Chordata</taxon>
        <taxon>Craniata</taxon>
        <taxon>Vertebrata</taxon>
        <taxon>Euteleostomi</taxon>
        <taxon>Actinopterygii</taxon>
        <taxon>Neopterygii</taxon>
        <taxon>Teleostei</taxon>
        <taxon>Ostariophysi</taxon>
        <taxon>Cypriniformes</taxon>
        <taxon>Cyprinidae</taxon>
        <taxon>Labeoninae</taxon>
        <taxon>Labeonini</taxon>
        <taxon>Cirrhinus</taxon>
    </lineage>
</organism>
<evidence type="ECO:0000313" key="3">
    <source>
        <dbReference type="Proteomes" id="UP001529510"/>
    </source>
</evidence>
<dbReference type="PANTHER" id="PTHR33066">
    <property type="entry name" value="INTEGRASE_SAM-LIKE_N DOMAIN-CONTAINING PROTEIN"/>
    <property type="match status" value="1"/>
</dbReference>
<dbReference type="AlphaFoldDB" id="A0ABD0MRZ4"/>
<feature type="non-terminal residue" evidence="2">
    <location>
        <position position="1"/>
    </location>
</feature>
<keyword evidence="3" id="KW-1185">Reference proteome</keyword>
<dbReference type="PANTHER" id="PTHR33066:SF2">
    <property type="entry name" value="FILAGGRIN-2-LIKE"/>
    <property type="match status" value="1"/>
</dbReference>
<feature type="region of interest" description="Disordered" evidence="1">
    <location>
        <begin position="132"/>
        <end position="160"/>
    </location>
</feature>
<dbReference type="Proteomes" id="UP001529510">
    <property type="component" value="Unassembled WGS sequence"/>
</dbReference>
<name>A0ABD0MRZ4_CIRMR</name>
<gene>
    <name evidence="2" type="ORF">M9458_052502</name>
</gene>
<evidence type="ECO:0000313" key="2">
    <source>
        <dbReference type="EMBL" id="KAL0152779.1"/>
    </source>
</evidence>
<protein>
    <submittedName>
        <fullName evidence="2">Uncharacterized protein</fullName>
    </submittedName>
</protein>
<sequence length="790" mass="85093">RVHTSQLMRSKRPIHLTGFYGTYSGLSQLYMDKCKSVPLGASVTSKRENFLLKIPLKECYAVARIFLKMPFRPCSSGCGGFLSPSDGHDRCMLCLGRAHVEAAFVDGSCPHYAPHPSPLPAGTEAAVVGAEGDLGTPMEDNPPSTSSRTSHSPPHSFPLVEFPGEFDSPPQDGLDFSFRASEGNEVSVTVSEARAYTASGQATSALHAMAILQVYQAKALKELDEGSSDPELLRELREPHSFRGKDVPEPRSRDGWILHGNIITSLDTTSSSSPGLCHRSTAKAGPRNKTLFHLAAGLLPRVPRPLGAACAKSGVVVVTSHSVTMAEHLFSRCGVRIGHHDVIRHAVNAELLELLQAQDSGHTETISEAPVAFCICSHSHADQTTSQETASALASRQSPEMGMVPRHTSSGYHVSLSVQPLVGPCVSMGESALRPSVQTCCGYNRCFQDWLGCCVQRACSLGFLVGPPSAMAHQLPIVADCALGPEEASAIDSRQACVGPYGQHSDCCVHQPASWSTLLSQVATSPPSPPLESAACEIAAHRSHPGPPELCSRCALIDLFAFHESTHCALCYSLTDAPPCISPSEPQCTDSVQSQGGMSSSPHGCPLLAQPDLVHGPHAACVSSPLANSPEEGPSFSGAWHNLAPVPRSREPPRLVPGQDKVEFRDLSPAVIDTITQTRAPCTRQLNALKWHVFTRPCPFTWNVQRIEQLYSCFGGQRKGKAVSKQRMAHWIVDAILRAYQAQDSSFHSWHCWYFSSSTRASLADICRAASWATPNTFARVYNLHMEPVS</sequence>
<dbReference type="EMBL" id="JAMKFB020000189">
    <property type="protein sequence ID" value="KAL0152779.1"/>
    <property type="molecule type" value="Genomic_DNA"/>
</dbReference>
<evidence type="ECO:0000256" key="1">
    <source>
        <dbReference type="SAM" id="MobiDB-lite"/>
    </source>
</evidence>
<reference evidence="2 3" key="1">
    <citation type="submission" date="2024-05" db="EMBL/GenBank/DDBJ databases">
        <title>Genome sequencing and assembly of Indian major carp, Cirrhinus mrigala (Hamilton, 1822).</title>
        <authorList>
            <person name="Mohindra V."/>
            <person name="Chowdhury L.M."/>
            <person name="Lal K."/>
            <person name="Jena J.K."/>
        </authorList>
    </citation>
    <scope>NUCLEOTIDE SEQUENCE [LARGE SCALE GENOMIC DNA]</scope>
    <source>
        <strain evidence="2">CM1030</strain>
        <tissue evidence="2">Blood</tissue>
    </source>
</reference>